<comment type="caution">
    <text evidence="1">The sequence shown here is derived from an EMBL/GenBank/DDBJ whole genome shotgun (WGS) entry which is preliminary data.</text>
</comment>
<dbReference type="AlphaFoldDB" id="A0A5R9J6L2"/>
<protein>
    <submittedName>
        <fullName evidence="1">Uncharacterized protein</fullName>
    </submittedName>
</protein>
<dbReference type="RefSeq" id="WP_138327298.1">
    <property type="nucleotide sequence ID" value="NZ_VCDI01000007.1"/>
</dbReference>
<dbReference type="OrthoDB" id="3470041at2"/>
<accession>A0A5R9J6L2</accession>
<sequence>MSSALVIMTQDVISRAIKDTFALYGREDEPSPSQDETEMPLLDKNDEFSALQDESEMSLLKEGRRWLERHKIMPNGRDPWLMPEVEEQWWEATDIHTPALLGKLIRGEVIAFADPEVSGAGPVFIPSRLWRQLRFKPRDLSAPIAGGGMTFWNPRFIDAAMVPAEVSEASAFKAPANAEIFRKPGPKPTLLQNAVERIRADIGSGAVQQEELKRNLKTWEARYGVSRDTFVRARDMVLAQIAQDDPAQSATM</sequence>
<reference evidence="1 2" key="1">
    <citation type="submission" date="2019-05" db="EMBL/GenBank/DDBJ databases">
        <authorList>
            <person name="Pankratov T."/>
            <person name="Grouzdev D."/>
        </authorList>
    </citation>
    <scope>NUCLEOTIDE SEQUENCE [LARGE SCALE GENOMIC DNA]</scope>
    <source>
        <strain evidence="1 2">KEBCLARHB70R</strain>
    </source>
</reference>
<dbReference type="Proteomes" id="UP000305654">
    <property type="component" value="Unassembled WGS sequence"/>
</dbReference>
<name>A0A5R9J6L2_9PROT</name>
<keyword evidence="2" id="KW-1185">Reference proteome</keyword>
<proteinExistence type="predicted"/>
<gene>
    <name evidence="1" type="ORF">FE263_17300</name>
</gene>
<evidence type="ECO:0000313" key="2">
    <source>
        <dbReference type="Proteomes" id="UP000305654"/>
    </source>
</evidence>
<evidence type="ECO:0000313" key="1">
    <source>
        <dbReference type="EMBL" id="TLU71261.1"/>
    </source>
</evidence>
<dbReference type="EMBL" id="VCDI01000007">
    <property type="protein sequence ID" value="TLU71261.1"/>
    <property type="molecule type" value="Genomic_DNA"/>
</dbReference>
<organism evidence="1 2">
    <name type="scientific">Lichenicoccus roseus</name>
    <dbReference type="NCBI Taxonomy" id="2683649"/>
    <lineage>
        <taxon>Bacteria</taxon>
        <taxon>Pseudomonadati</taxon>
        <taxon>Pseudomonadota</taxon>
        <taxon>Alphaproteobacteria</taxon>
        <taxon>Acetobacterales</taxon>
        <taxon>Acetobacteraceae</taxon>
        <taxon>Lichenicoccus</taxon>
    </lineage>
</organism>